<proteinExistence type="predicted"/>
<feature type="chain" id="PRO_5027119180" evidence="1">
    <location>
        <begin position="23"/>
        <end position="459"/>
    </location>
</feature>
<dbReference type="SMART" id="SM00028">
    <property type="entry name" value="TPR"/>
    <property type="match status" value="2"/>
</dbReference>
<comment type="caution">
    <text evidence="2">The sequence shown here is derived from an EMBL/GenBank/DDBJ whole genome shotgun (WGS) entry which is preliminary data.</text>
</comment>
<dbReference type="InterPro" id="IPR011990">
    <property type="entry name" value="TPR-like_helical_dom_sf"/>
</dbReference>
<dbReference type="EMBL" id="JAABOQ010000005">
    <property type="protein sequence ID" value="NER18207.1"/>
    <property type="molecule type" value="Genomic_DNA"/>
</dbReference>
<evidence type="ECO:0000313" key="2">
    <source>
        <dbReference type="EMBL" id="NER18207.1"/>
    </source>
</evidence>
<dbReference type="RefSeq" id="WP_164032884.1">
    <property type="nucleotide sequence ID" value="NZ_JAABOQ010000005.1"/>
</dbReference>
<accession>A0A6M0CRQ6</accession>
<gene>
    <name evidence="2" type="ORF">GWK10_13360</name>
</gene>
<feature type="signal peptide" evidence="1">
    <location>
        <begin position="1"/>
        <end position="22"/>
    </location>
</feature>
<dbReference type="InterPro" id="IPR019734">
    <property type="entry name" value="TPR_rpt"/>
</dbReference>
<organism evidence="2 3">
    <name type="scientific">Spongiivirga citrea</name>
    <dbReference type="NCBI Taxonomy" id="1481457"/>
    <lineage>
        <taxon>Bacteria</taxon>
        <taxon>Pseudomonadati</taxon>
        <taxon>Bacteroidota</taxon>
        <taxon>Flavobacteriia</taxon>
        <taxon>Flavobacteriales</taxon>
        <taxon>Flavobacteriaceae</taxon>
        <taxon>Spongiivirga</taxon>
    </lineage>
</organism>
<evidence type="ECO:0000256" key="1">
    <source>
        <dbReference type="SAM" id="SignalP"/>
    </source>
</evidence>
<dbReference type="SUPFAM" id="SSF48452">
    <property type="entry name" value="TPR-like"/>
    <property type="match status" value="2"/>
</dbReference>
<reference evidence="2 3" key="1">
    <citation type="submission" date="2020-01" db="EMBL/GenBank/DDBJ databases">
        <title>Spongiivirga citrea KCTC 32990T.</title>
        <authorList>
            <person name="Wang G."/>
        </authorList>
    </citation>
    <scope>NUCLEOTIDE SEQUENCE [LARGE SCALE GENOMIC DNA]</scope>
    <source>
        <strain evidence="2 3">KCTC 32990</strain>
    </source>
</reference>
<keyword evidence="1" id="KW-0732">Signal</keyword>
<protein>
    <submittedName>
        <fullName evidence="2">Uncharacterized protein</fullName>
    </submittedName>
</protein>
<keyword evidence="3" id="KW-1185">Reference proteome</keyword>
<evidence type="ECO:0000313" key="3">
    <source>
        <dbReference type="Proteomes" id="UP000474296"/>
    </source>
</evidence>
<dbReference type="Gene3D" id="1.25.40.10">
    <property type="entry name" value="Tetratricopeptide repeat domain"/>
    <property type="match status" value="1"/>
</dbReference>
<name>A0A6M0CRQ6_9FLAO</name>
<sequence length="459" mass="51637">MMKAKMSLFVLGLLAMVQFTSAQGNVEECKTSLSIFSEHYKVKNYKAAYEPWKKVYTECPDLHVATYSYGPKIIEDKIKNSTGAEQEALKKELMQVYDDRMKYFPSKTKMGDVKSKAADAMIKHKMGTPVEIITVYDEAFTKDKKNFKNPRSLYNYFDLVYKQHEAGKVSLEDLFTKYEELSEKFEEESKSLASQLKTILQKEDANTPLTTKEKRTKKRAETNVKAIGIFSGNLDALIASKATCENLIPLYQKNFDSKKGDAVWLKRAAGRMDSKECTEDPMFFKLVEALNVVEPSARSAFYLGRLAEKQKKYTDAEKYYQQSADMYTDSFDKSKVFLVMANLAKKRGQKGKSRGLCNKALAENPSNGKAYLLIATLYGSSANQCGTDTFEKKAVYWLAASTARKAGSVDAALRSRANKLAKSYEARVPTKSEIFNKGMGGKSLPIGCWIGRTVKVPNL</sequence>
<dbReference type="AlphaFoldDB" id="A0A6M0CRQ6"/>
<dbReference type="Proteomes" id="UP000474296">
    <property type="component" value="Unassembled WGS sequence"/>
</dbReference>